<dbReference type="PANTHER" id="PTHR23114">
    <property type="entry name" value="M7GPPPN-MRNA HYDROLASE"/>
    <property type="match status" value="1"/>
</dbReference>
<feature type="domain" description="CCHC-type" evidence="3">
    <location>
        <begin position="11"/>
        <end position="26"/>
    </location>
</feature>
<dbReference type="PROSITE" id="PS50158">
    <property type="entry name" value="ZF_CCHC"/>
    <property type="match status" value="1"/>
</dbReference>
<dbReference type="InterPro" id="IPR001878">
    <property type="entry name" value="Znf_CCHC"/>
</dbReference>
<evidence type="ECO:0000256" key="1">
    <source>
        <dbReference type="ARBA" id="ARBA00022801"/>
    </source>
</evidence>
<name>A0A6C0K2N7_9ZZZZ</name>
<organism evidence="5">
    <name type="scientific">viral metagenome</name>
    <dbReference type="NCBI Taxonomy" id="1070528"/>
    <lineage>
        <taxon>unclassified sequences</taxon>
        <taxon>metagenomes</taxon>
        <taxon>organismal metagenomes</taxon>
    </lineage>
</organism>
<dbReference type="GO" id="GO:0008270">
    <property type="term" value="F:zinc ion binding"/>
    <property type="evidence" value="ECO:0007669"/>
    <property type="project" value="InterPro"/>
</dbReference>
<dbReference type="InterPro" id="IPR020084">
    <property type="entry name" value="NUDIX_hydrolase_CS"/>
</dbReference>
<protein>
    <recommendedName>
        <fullName evidence="6">Nudix hydrolase domain-containing protein</fullName>
    </recommendedName>
</protein>
<dbReference type="SUPFAM" id="SSF55811">
    <property type="entry name" value="Nudix"/>
    <property type="match status" value="1"/>
</dbReference>
<accession>A0A6C0K2N7</accession>
<feature type="region of interest" description="Disordered" evidence="2">
    <location>
        <begin position="323"/>
        <end position="345"/>
    </location>
</feature>
<dbReference type="AlphaFoldDB" id="A0A6C0K2N7"/>
<dbReference type="GO" id="GO:0005737">
    <property type="term" value="C:cytoplasm"/>
    <property type="evidence" value="ECO:0007669"/>
    <property type="project" value="TreeGrafter"/>
</dbReference>
<evidence type="ECO:0000259" key="3">
    <source>
        <dbReference type="PROSITE" id="PS50158"/>
    </source>
</evidence>
<evidence type="ECO:0000259" key="4">
    <source>
        <dbReference type="PROSITE" id="PS51462"/>
    </source>
</evidence>
<dbReference type="Pfam" id="PF00293">
    <property type="entry name" value="NUDIX"/>
    <property type="match status" value="1"/>
</dbReference>
<dbReference type="GO" id="GO:0003676">
    <property type="term" value="F:nucleic acid binding"/>
    <property type="evidence" value="ECO:0007669"/>
    <property type="project" value="InterPro"/>
</dbReference>
<evidence type="ECO:0008006" key="6">
    <source>
        <dbReference type="Google" id="ProtNLM"/>
    </source>
</evidence>
<dbReference type="InterPro" id="IPR000086">
    <property type="entry name" value="NUDIX_hydrolase_dom"/>
</dbReference>
<dbReference type="GO" id="GO:0016787">
    <property type="term" value="F:hydrolase activity"/>
    <property type="evidence" value="ECO:0007669"/>
    <property type="project" value="UniProtKB-KW"/>
</dbReference>
<dbReference type="PROSITE" id="PS00893">
    <property type="entry name" value="NUDIX_BOX"/>
    <property type="match status" value="1"/>
</dbReference>
<reference evidence="5" key="1">
    <citation type="journal article" date="2020" name="Nature">
        <title>Giant virus diversity and host interactions through global metagenomics.</title>
        <authorList>
            <person name="Schulz F."/>
            <person name="Roux S."/>
            <person name="Paez-Espino D."/>
            <person name="Jungbluth S."/>
            <person name="Walsh D.A."/>
            <person name="Denef V.J."/>
            <person name="McMahon K.D."/>
            <person name="Konstantinidis K.T."/>
            <person name="Eloe-Fadrosh E.A."/>
            <person name="Kyrpides N.C."/>
            <person name="Woyke T."/>
        </authorList>
    </citation>
    <scope>NUCLEOTIDE SEQUENCE</scope>
    <source>
        <strain evidence="5">GVMAG-S-1101171-110</strain>
    </source>
</reference>
<dbReference type="InterPro" id="IPR015797">
    <property type="entry name" value="NUDIX_hydrolase-like_dom_sf"/>
</dbReference>
<sequence length="345" mass="40520">MSHQMNIQHYCSNCGLSGHSFRQCTEPVSSYGVLVFRWVGRNSVWPQISEFCQNKKTPTGTSNLIPQVLMIQRKDSLGFMDIMRGKYKVTDPDYICKQLRGMTSVERNRLLHDDFDTIWDELWGSEYEISQKYANNRVISKEKLMELRNGIEVQGENYTLESLLRREPVLYETPEWGFPKGRRDPYEPDITCAYRELKEESGITEGSLWKILNVNPFVEQFYGSNNIHYRHTYYVAQYVGRESIDFDTENHEMAREIGNLAWKNLDEALLILRPENVEKRGIIIQLANLLRNFSPVLRTRLHGVKTQPIENNELEQEKYVFTATEDRSEQSSRPFRARARDRTRV</sequence>
<dbReference type="PANTHER" id="PTHR23114:SF17">
    <property type="entry name" value="M7GPPPN-MRNA HYDROLASE"/>
    <property type="match status" value="1"/>
</dbReference>
<feature type="domain" description="Nudix hydrolase" evidence="4">
    <location>
        <begin position="38"/>
        <end position="288"/>
    </location>
</feature>
<dbReference type="Gene3D" id="3.90.79.10">
    <property type="entry name" value="Nucleoside Triphosphate Pyrophosphohydrolase"/>
    <property type="match status" value="1"/>
</dbReference>
<keyword evidence="1" id="KW-0378">Hydrolase</keyword>
<dbReference type="EMBL" id="MN740798">
    <property type="protein sequence ID" value="QHU12325.1"/>
    <property type="molecule type" value="Genomic_DNA"/>
</dbReference>
<evidence type="ECO:0000256" key="2">
    <source>
        <dbReference type="SAM" id="MobiDB-lite"/>
    </source>
</evidence>
<proteinExistence type="predicted"/>
<evidence type="ECO:0000313" key="5">
    <source>
        <dbReference type="EMBL" id="QHU12325.1"/>
    </source>
</evidence>
<dbReference type="PROSITE" id="PS51462">
    <property type="entry name" value="NUDIX"/>
    <property type="match status" value="1"/>
</dbReference>